<keyword evidence="3" id="KW-1185">Reference proteome</keyword>
<organism evidence="2 3">
    <name type="scientific">Aphanothece sacrum FPU1</name>
    <dbReference type="NCBI Taxonomy" id="1920663"/>
    <lineage>
        <taxon>Bacteria</taxon>
        <taxon>Bacillati</taxon>
        <taxon>Cyanobacteriota</taxon>
        <taxon>Cyanophyceae</taxon>
        <taxon>Oscillatoriophycideae</taxon>
        <taxon>Chroococcales</taxon>
        <taxon>Aphanothecaceae</taxon>
        <taxon>Aphanothece</taxon>
    </lineage>
</organism>
<evidence type="ECO:0000313" key="2">
    <source>
        <dbReference type="EMBL" id="GBF79655.1"/>
    </source>
</evidence>
<dbReference type="Proteomes" id="UP000287247">
    <property type="component" value="Unassembled WGS sequence"/>
</dbReference>
<gene>
    <name evidence="2" type="ORF">AsFPU1_1053</name>
</gene>
<dbReference type="EMBL" id="BDQK01000003">
    <property type="protein sequence ID" value="GBF79655.1"/>
    <property type="molecule type" value="Genomic_DNA"/>
</dbReference>
<feature type="signal peptide" evidence="1">
    <location>
        <begin position="1"/>
        <end position="28"/>
    </location>
</feature>
<dbReference type="NCBIfam" id="TIGR04155">
    <property type="entry name" value="cyano_PEP"/>
    <property type="match status" value="1"/>
</dbReference>
<evidence type="ECO:0000256" key="1">
    <source>
        <dbReference type="SAM" id="SignalP"/>
    </source>
</evidence>
<proteinExistence type="predicted"/>
<reference evidence="3" key="1">
    <citation type="submission" date="2017-05" db="EMBL/GenBank/DDBJ databases">
        <title>Physiological properties and genetic analysis related to exopolysaccharide production of fresh-water unicellular cyanobacterium Aphanothece sacrum, Suizenji Nori, that has been cultured as a food source in Japan.</title>
        <authorList>
            <person name="Kanesaki Y."/>
            <person name="Yoshikawa S."/>
            <person name="Ohki K."/>
        </authorList>
    </citation>
    <scope>NUCLEOTIDE SEQUENCE [LARGE SCALE GENOMIC DNA]</scope>
    <source>
        <strain evidence="3">FPU1</strain>
    </source>
</reference>
<evidence type="ECO:0000313" key="3">
    <source>
        <dbReference type="Proteomes" id="UP000287247"/>
    </source>
</evidence>
<sequence length="229" mass="23457">MKLNTVNSLVLVTGTATLLFSAVSSASAFTVYTDRAAWEAAIASSIPPGWNTILTDTFSNDIASAQSITLDSGIVSTNSGPITLPNSFNNNSVSGGVYNNATQAGNGTASNTITWVFPSLKTWAFGADFISVNDGGLTLTGNFDGTGDQTLSVFAEIGGGTGFLGIVGMTKFDSVVFGNNSDIVDGFGIDNASHTVPEPLTMLGAGAAFAFGGAFKRKLGQAKKKDKNA</sequence>
<dbReference type="OrthoDB" id="431363at2"/>
<name>A0A401IEF2_APHSA</name>
<keyword evidence="1" id="KW-0732">Signal</keyword>
<protein>
    <submittedName>
        <fullName evidence="2">PEP motif-containing protein</fullName>
    </submittedName>
</protein>
<dbReference type="AlphaFoldDB" id="A0A401IEF2"/>
<feature type="chain" id="PRO_5019548203" evidence="1">
    <location>
        <begin position="29"/>
        <end position="229"/>
    </location>
</feature>
<accession>A0A401IEF2</accession>
<dbReference type="RefSeq" id="WP_124978428.1">
    <property type="nucleotide sequence ID" value="NZ_BDQK01000003.1"/>
</dbReference>
<dbReference type="InterPro" id="IPR026374">
    <property type="entry name" value="Cyano_PEP"/>
</dbReference>
<comment type="caution">
    <text evidence="2">The sequence shown here is derived from an EMBL/GenBank/DDBJ whole genome shotgun (WGS) entry which is preliminary data.</text>
</comment>